<keyword evidence="4" id="KW-1185">Reference proteome</keyword>
<dbReference type="InterPro" id="IPR001387">
    <property type="entry name" value="Cro/C1-type_HTH"/>
</dbReference>
<evidence type="ECO:0000313" key="3">
    <source>
        <dbReference type="EMBL" id="TDR35719.1"/>
    </source>
</evidence>
<organism evidence="3 4">
    <name type="scientific">Aquamicrobium defluvii</name>
    <dbReference type="NCBI Taxonomy" id="69279"/>
    <lineage>
        <taxon>Bacteria</taxon>
        <taxon>Pseudomonadati</taxon>
        <taxon>Pseudomonadota</taxon>
        <taxon>Alphaproteobacteria</taxon>
        <taxon>Hyphomicrobiales</taxon>
        <taxon>Phyllobacteriaceae</taxon>
        <taxon>Aquamicrobium</taxon>
    </lineage>
</organism>
<evidence type="ECO:0000259" key="2">
    <source>
        <dbReference type="PROSITE" id="PS50943"/>
    </source>
</evidence>
<dbReference type="SUPFAM" id="SSF47413">
    <property type="entry name" value="lambda repressor-like DNA-binding domains"/>
    <property type="match status" value="1"/>
</dbReference>
<dbReference type="AlphaFoldDB" id="A0A4R6YH03"/>
<dbReference type="GO" id="GO:0003677">
    <property type="term" value="F:DNA binding"/>
    <property type="evidence" value="ECO:0007669"/>
    <property type="project" value="InterPro"/>
</dbReference>
<dbReference type="Pfam" id="PF01381">
    <property type="entry name" value="HTH_3"/>
    <property type="match status" value="1"/>
</dbReference>
<protein>
    <recommendedName>
        <fullName evidence="2">HTH cro/C1-type domain-containing protein</fullName>
    </recommendedName>
</protein>
<evidence type="ECO:0000313" key="4">
    <source>
        <dbReference type="Proteomes" id="UP000294958"/>
    </source>
</evidence>
<dbReference type="PROSITE" id="PS50943">
    <property type="entry name" value="HTH_CROC1"/>
    <property type="match status" value="1"/>
</dbReference>
<feature type="domain" description="HTH cro/C1-type" evidence="2">
    <location>
        <begin position="7"/>
        <end position="62"/>
    </location>
</feature>
<dbReference type="InterPro" id="IPR010982">
    <property type="entry name" value="Lambda_DNA-bd_dom_sf"/>
</dbReference>
<accession>A0A4R6YH03</accession>
<name>A0A4R6YH03_9HYPH</name>
<evidence type="ECO:0000256" key="1">
    <source>
        <dbReference type="SAM" id="MobiDB-lite"/>
    </source>
</evidence>
<sequence length="67" mass="7610">MRQFKEIEAARRGIGVSQKVLAHRAGMREQDYSRLKKPSKQGPTVRTLMRLSKALDELIAEKEQADG</sequence>
<dbReference type="RefSeq" id="WP_133674961.1">
    <property type="nucleotide sequence ID" value="NZ_SNZF01000008.1"/>
</dbReference>
<comment type="caution">
    <text evidence="3">The sequence shown here is derived from an EMBL/GenBank/DDBJ whole genome shotgun (WGS) entry which is preliminary data.</text>
</comment>
<dbReference type="Gene3D" id="1.10.260.40">
    <property type="entry name" value="lambda repressor-like DNA-binding domains"/>
    <property type="match status" value="1"/>
</dbReference>
<proteinExistence type="predicted"/>
<dbReference type="EMBL" id="SNZF01000008">
    <property type="protein sequence ID" value="TDR35719.1"/>
    <property type="molecule type" value="Genomic_DNA"/>
</dbReference>
<feature type="region of interest" description="Disordered" evidence="1">
    <location>
        <begin position="25"/>
        <end position="44"/>
    </location>
</feature>
<reference evidence="3 4" key="1">
    <citation type="submission" date="2019-03" db="EMBL/GenBank/DDBJ databases">
        <title>Genomic Encyclopedia of Type Strains, Phase IV (KMG-IV): sequencing the most valuable type-strain genomes for metagenomic binning, comparative biology and taxonomic classification.</title>
        <authorList>
            <person name="Goeker M."/>
        </authorList>
    </citation>
    <scope>NUCLEOTIDE SEQUENCE [LARGE SCALE GENOMIC DNA]</scope>
    <source>
        <strain evidence="3 4">DSM 11603</strain>
    </source>
</reference>
<gene>
    <name evidence="3" type="ORF">DES43_108144</name>
</gene>
<dbReference type="CDD" id="cd00093">
    <property type="entry name" value="HTH_XRE"/>
    <property type="match status" value="1"/>
</dbReference>
<dbReference type="Proteomes" id="UP000294958">
    <property type="component" value="Unassembled WGS sequence"/>
</dbReference>